<feature type="transmembrane region" description="Helical" evidence="2">
    <location>
        <begin position="12"/>
        <end position="36"/>
    </location>
</feature>
<feature type="non-terminal residue" evidence="4">
    <location>
        <position position="223"/>
    </location>
</feature>
<feature type="transmembrane region" description="Helical" evidence="2">
    <location>
        <begin position="56"/>
        <end position="83"/>
    </location>
</feature>
<keyword evidence="2" id="KW-1133">Transmembrane helix</keyword>
<dbReference type="GO" id="GO:0006412">
    <property type="term" value="P:translation"/>
    <property type="evidence" value="ECO:0007669"/>
    <property type="project" value="InterPro"/>
</dbReference>
<dbReference type="InterPro" id="IPR038587">
    <property type="entry name" value="Ribosomal_eL40_sf"/>
</dbReference>
<protein>
    <recommendedName>
        <fullName evidence="3">Zinc-ribbon domain-containing protein</fullName>
    </recommendedName>
</protein>
<proteinExistence type="predicted"/>
<sequence length="223" mass="24526">MSYLLKKMKMKYLWILVIIGGAILMIVGSAVGSQFYTTLLDELILAGFIGPDFIQLVTSIMIVLGYIAYFGGYSVLVAVFLILIKWNRVGRLIITIATGFGILGLIIYGVSWAVGYYGIPLNPTWETILVQVHGLFTFDSGLALTGTAIVVVGKFLLKRSEKAYEGKAEEAIEADEREEPSSSNSDSKFCPECGATLPARANFCNKCGKISIKLLFFFFLLPY</sequence>
<dbReference type="SUPFAM" id="SSF57829">
    <property type="entry name" value="Zn-binding ribosomal proteins"/>
    <property type="match status" value="1"/>
</dbReference>
<keyword evidence="2" id="KW-0812">Transmembrane</keyword>
<feature type="transmembrane region" description="Helical" evidence="2">
    <location>
        <begin position="135"/>
        <end position="157"/>
    </location>
</feature>
<keyword evidence="2" id="KW-0472">Membrane</keyword>
<accession>X1D4Q5</accession>
<feature type="region of interest" description="Disordered" evidence="1">
    <location>
        <begin position="169"/>
        <end position="188"/>
    </location>
</feature>
<dbReference type="InterPro" id="IPR011332">
    <property type="entry name" value="Ribosomal_zn-bd"/>
</dbReference>
<evidence type="ECO:0000313" key="4">
    <source>
        <dbReference type="EMBL" id="GAG91441.1"/>
    </source>
</evidence>
<gene>
    <name evidence="4" type="ORF">S01H4_48388</name>
</gene>
<reference evidence="4" key="1">
    <citation type="journal article" date="2014" name="Front. Microbiol.">
        <title>High frequency of phylogenetically diverse reductive dehalogenase-homologous genes in deep subseafloor sedimentary metagenomes.</title>
        <authorList>
            <person name="Kawai M."/>
            <person name="Futagami T."/>
            <person name="Toyoda A."/>
            <person name="Takaki Y."/>
            <person name="Nishi S."/>
            <person name="Hori S."/>
            <person name="Arai W."/>
            <person name="Tsubouchi T."/>
            <person name="Morono Y."/>
            <person name="Uchiyama I."/>
            <person name="Ito T."/>
            <person name="Fujiyama A."/>
            <person name="Inagaki F."/>
            <person name="Takami H."/>
        </authorList>
    </citation>
    <scope>NUCLEOTIDE SEQUENCE</scope>
    <source>
        <strain evidence="4">Expedition CK06-06</strain>
    </source>
</reference>
<name>X1D4Q5_9ZZZZ</name>
<dbReference type="Gene3D" id="4.10.1060.50">
    <property type="match status" value="1"/>
</dbReference>
<dbReference type="Pfam" id="PF13240">
    <property type="entry name" value="Zn_Ribbon_1"/>
    <property type="match status" value="1"/>
</dbReference>
<dbReference type="InterPro" id="IPR026870">
    <property type="entry name" value="Zinc_ribbon_dom"/>
</dbReference>
<evidence type="ECO:0000256" key="2">
    <source>
        <dbReference type="SAM" id="Phobius"/>
    </source>
</evidence>
<comment type="caution">
    <text evidence="4">The sequence shown here is derived from an EMBL/GenBank/DDBJ whole genome shotgun (WGS) entry which is preliminary data.</text>
</comment>
<evidence type="ECO:0000259" key="3">
    <source>
        <dbReference type="Pfam" id="PF13240"/>
    </source>
</evidence>
<dbReference type="EMBL" id="BART01027275">
    <property type="protein sequence ID" value="GAG91441.1"/>
    <property type="molecule type" value="Genomic_DNA"/>
</dbReference>
<organism evidence="4">
    <name type="scientific">marine sediment metagenome</name>
    <dbReference type="NCBI Taxonomy" id="412755"/>
    <lineage>
        <taxon>unclassified sequences</taxon>
        <taxon>metagenomes</taxon>
        <taxon>ecological metagenomes</taxon>
    </lineage>
</organism>
<feature type="domain" description="Zinc-ribbon" evidence="3">
    <location>
        <begin position="189"/>
        <end position="209"/>
    </location>
</feature>
<dbReference type="AlphaFoldDB" id="X1D4Q5"/>
<feature type="transmembrane region" description="Helical" evidence="2">
    <location>
        <begin position="92"/>
        <end position="115"/>
    </location>
</feature>
<evidence type="ECO:0000256" key="1">
    <source>
        <dbReference type="SAM" id="MobiDB-lite"/>
    </source>
</evidence>